<organism evidence="2 3">
    <name type="scientific">Trametes coccinea (strain BRFM310)</name>
    <name type="common">Pycnoporus coccineus</name>
    <dbReference type="NCBI Taxonomy" id="1353009"/>
    <lineage>
        <taxon>Eukaryota</taxon>
        <taxon>Fungi</taxon>
        <taxon>Dikarya</taxon>
        <taxon>Basidiomycota</taxon>
        <taxon>Agaricomycotina</taxon>
        <taxon>Agaricomycetes</taxon>
        <taxon>Polyporales</taxon>
        <taxon>Polyporaceae</taxon>
        <taxon>Trametes</taxon>
    </lineage>
</organism>
<keyword evidence="1" id="KW-0472">Membrane</keyword>
<evidence type="ECO:0000313" key="3">
    <source>
        <dbReference type="Proteomes" id="UP000193067"/>
    </source>
</evidence>
<evidence type="ECO:0000313" key="2">
    <source>
        <dbReference type="EMBL" id="OSD00657.1"/>
    </source>
</evidence>
<dbReference type="AlphaFoldDB" id="A0A1Y2IHT2"/>
<evidence type="ECO:0000256" key="1">
    <source>
        <dbReference type="SAM" id="Phobius"/>
    </source>
</evidence>
<sequence>MHAASAAEAIHSGKTLLATFLLACTWCTTSTMWALPRRVTGFPRMRRRHWVVRAYYDDDHRTHRRGCAPAGGSRAHKITQLTVHSLCPWRCLSVQVCLTGRLVPVEDDEGAFNATGTGAIGLCMVSNHRLWLTHDGMNGADDPVCAATERRSNRAVEEHALDVHSKDGAEASLCAIVVRAYRGMAEAVCDCSDTKFARVTGAP</sequence>
<keyword evidence="1" id="KW-0812">Transmembrane</keyword>
<gene>
    <name evidence="2" type="ORF">PYCCODRAFT_676339</name>
</gene>
<keyword evidence="3" id="KW-1185">Reference proteome</keyword>
<feature type="transmembrane region" description="Helical" evidence="1">
    <location>
        <begin position="15"/>
        <end position="35"/>
    </location>
</feature>
<reference evidence="2 3" key="1">
    <citation type="journal article" date="2015" name="Biotechnol. Biofuels">
        <title>Enhanced degradation of softwood versus hardwood by the white-rot fungus Pycnoporus coccineus.</title>
        <authorList>
            <person name="Couturier M."/>
            <person name="Navarro D."/>
            <person name="Chevret D."/>
            <person name="Henrissat B."/>
            <person name="Piumi F."/>
            <person name="Ruiz-Duenas F.J."/>
            <person name="Martinez A.T."/>
            <person name="Grigoriev I.V."/>
            <person name="Riley R."/>
            <person name="Lipzen A."/>
            <person name="Berrin J.G."/>
            <person name="Master E.R."/>
            <person name="Rosso M.N."/>
        </authorList>
    </citation>
    <scope>NUCLEOTIDE SEQUENCE [LARGE SCALE GENOMIC DNA]</scope>
    <source>
        <strain evidence="2 3">BRFM310</strain>
    </source>
</reference>
<keyword evidence="1" id="KW-1133">Transmembrane helix</keyword>
<proteinExistence type="predicted"/>
<dbReference type="EMBL" id="KZ084117">
    <property type="protein sequence ID" value="OSD00657.1"/>
    <property type="molecule type" value="Genomic_DNA"/>
</dbReference>
<dbReference type="Proteomes" id="UP000193067">
    <property type="component" value="Unassembled WGS sequence"/>
</dbReference>
<name>A0A1Y2IHT2_TRAC3</name>
<accession>A0A1Y2IHT2</accession>
<protein>
    <submittedName>
        <fullName evidence="2">Uncharacterized protein</fullName>
    </submittedName>
</protein>